<name>A0A2H0XDY7_UNCKA</name>
<proteinExistence type="predicted"/>
<accession>A0A2H0XDY7</accession>
<protein>
    <submittedName>
        <fullName evidence="1">Uncharacterized protein</fullName>
    </submittedName>
</protein>
<dbReference type="Proteomes" id="UP000230340">
    <property type="component" value="Unassembled WGS sequence"/>
</dbReference>
<dbReference type="AlphaFoldDB" id="A0A2H0XDY7"/>
<organism evidence="1 2">
    <name type="scientific">candidate division WWE3 bacterium CG08_land_8_20_14_0_20_40_13</name>
    <dbReference type="NCBI Taxonomy" id="1975084"/>
    <lineage>
        <taxon>Bacteria</taxon>
        <taxon>Katanobacteria</taxon>
    </lineage>
</organism>
<sequence length="69" mass="8037">MVDGEPLSLASYSTNGWYNWQLHDGPWRYRAVSEEPPHPVLNKVYVWEGSYFDLWGNYCLAGVGMKWDP</sequence>
<evidence type="ECO:0000313" key="2">
    <source>
        <dbReference type="Proteomes" id="UP000230340"/>
    </source>
</evidence>
<dbReference type="EMBL" id="PEYT01000012">
    <property type="protein sequence ID" value="PIS23133.1"/>
    <property type="molecule type" value="Genomic_DNA"/>
</dbReference>
<evidence type="ECO:0000313" key="1">
    <source>
        <dbReference type="EMBL" id="PIS23133.1"/>
    </source>
</evidence>
<gene>
    <name evidence="1" type="ORF">COT49_01750</name>
</gene>
<comment type="caution">
    <text evidence="1">The sequence shown here is derived from an EMBL/GenBank/DDBJ whole genome shotgun (WGS) entry which is preliminary data.</text>
</comment>
<reference evidence="2" key="1">
    <citation type="submission" date="2017-09" db="EMBL/GenBank/DDBJ databases">
        <title>Depth-based differentiation of microbial function through sediment-hosted aquifers and enrichment of novel symbionts in the deep terrestrial subsurface.</title>
        <authorList>
            <person name="Probst A.J."/>
            <person name="Ladd B."/>
            <person name="Jarett J.K."/>
            <person name="Geller-Mcgrath D.E."/>
            <person name="Sieber C.M.K."/>
            <person name="Emerson J.B."/>
            <person name="Anantharaman K."/>
            <person name="Thomas B.C."/>
            <person name="Malmstrom R."/>
            <person name="Stieglmeier M."/>
            <person name="Klingl A."/>
            <person name="Woyke T."/>
            <person name="Ryan C.M."/>
            <person name="Banfield J.F."/>
        </authorList>
    </citation>
    <scope>NUCLEOTIDE SEQUENCE [LARGE SCALE GENOMIC DNA]</scope>
</reference>